<dbReference type="Proteomes" id="UP000596742">
    <property type="component" value="Unassembled WGS sequence"/>
</dbReference>
<protein>
    <submittedName>
        <fullName evidence="2">Uncharacterized protein</fullName>
    </submittedName>
</protein>
<gene>
    <name evidence="2" type="ORF">MGAL_10B029815</name>
</gene>
<dbReference type="EMBL" id="UYJE01001872">
    <property type="protein sequence ID" value="VDI05969.1"/>
    <property type="molecule type" value="Genomic_DNA"/>
</dbReference>
<sequence>MGQTKCCSPTLFEDCTCYKKRCPDENQELDPDYRCVNKCKPGFVRKQGKFDCTVIVETKNITEPVSNTSSFIYGVYTETWRPFRFKLFPFLAWTLIVTLCLALSIVFADFKWTAQIAFSVFTVEMLCVFLLFFYLLYTSEIVQDLMVFNEEYEIRIFKLLTAASEGDVVEMQRLVF</sequence>
<organism evidence="2 3">
    <name type="scientific">Mytilus galloprovincialis</name>
    <name type="common">Mediterranean mussel</name>
    <dbReference type="NCBI Taxonomy" id="29158"/>
    <lineage>
        <taxon>Eukaryota</taxon>
        <taxon>Metazoa</taxon>
        <taxon>Spiralia</taxon>
        <taxon>Lophotrochozoa</taxon>
        <taxon>Mollusca</taxon>
        <taxon>Bivalvia</taxon>
        <taxon>Autobranchia</taxon>
        <taxon>Pteriomorphia</taxon>
        <taxon>Mytilida</taxon>
        <taxon>Mytiloidea</taxon>
        <taxon>Mytilidae</taxon>
        <taxon>Mytilinae</taxon>
        <taxon>Mytilus</taxon>
    </lineage>
</organism>
<evidence type="ECO:0000313" key="2">
    <source>
        <dbReference type="EMBL" id="VDI05969.1"/>
    </source>
</evidence>
<proteinExistence type="predicted"/>
<accession>A0A8B6CLN3</accession>
<keyword evidence="3" id="KW-1185">Reference proteome</keyword>
<keyword evidence="1" id="KW-0812">Transmembrane</keyword>
<evidence type="ECO:0000256" key="1">
    <source>
        <dbReference type="SAM" id="Phobius"/>
    </source>
</evidence>
<keyword evidence="1" id="KW-1133">Transmembrane helix</keyword>
<name>A0A8B6CLN3_MYTGA</name>
<feature type="transmembrane region" description="Helical" evidence="1">
    <location>
        <begin position="90"/>
        <end position="110"/>
    </location>
</feature>
<reference evidence="2" key="1">
    <citation type="submission" date="2018-11" db="EMBL/GenBank/DDBJ databases">
        <authorList>
            <person name="Alioto T."/>
            <person name="Alioto T."/>
        </authorList>
    </citation>
    <scope>NUCLEOTIDE SEQUENCE</scope>
</reference>
<evidence type="ECO:0000313" key="3">
    <source>
        <dbReference type="Proteomes" id="UP000596742"/>
    </source>
</evidence>
<feature type="transmembrane region" description="Helical" evidence="1">
    <location>
        <begin position="116"/>
        <end position="137"/>
    </location>
</feature>
<comment type="caution">
    <text evidence="2">The sequence shown here is derived from an EMBL/GenBank/DDBJ whole genome shotgun (WGS) entry which is preliminary data.</text>
</comment>
<keyword evidence="1" id="KW-0472">Membrane</keyword>
<dbReference type="AlphaFoldDB" id="A0A8B6CLN3"/>